<proteinExistence type="predicted"/>
<dbReference type="EMBL" id="LBMM01013623">
    <property type="protein sequence ID" value="KMQ85557.1"/>
    <property type="molecule type" value="Genomic_DNA"/>
</dbReference>
<evidence type="ECO:0000313" key="3">
    <source>
        <dbReference type="Proteomes" id="UP000036403"/>
    </source>
</evidence>
<gene>
    <name evidence="2" type="ORF">RF55_15819</name>
</gene>
<dbReference type="PANTHER" id="PTHR11439">
    <property type="entry name" value="GAG-POL-RELATED RETROTRANSPOSON"/>
    <property type="match status" value="1"/>
</dbReference>
<dbReference type="STRING" id="67767.A0A0J7K5E4"/>
<feature type="region of interest" description="Disordered" evidence="1">
    <location>
        <begin position="87"/>
        <end position="112"/>
    </location>
</feature>
<feature type="compositionally biased region" description="Polar residues" evidence="1">
    <location>
        <begin position="99"/>
        <end position="112"/>
    </location>
</feature>
<keyword evidence="3" id="KW-1185">Reference proteome</keyword>
<dbReference type="OrthoDB" id="7758228at2759"/>
<sequence length="112" mass="12614">MGLTECTKEAIYLRKLLEQLGFPELANITVFNNNLGALKLAQNSIYHSRSKHIDMRHHFIREALSNGLLKIVCDHVSTNDMPADMLTKGLPRPKHSRCTDTSGLQNISRKQG</sequence>
<dbReference type="AlphaFoldDB" id="A0A0J7K5E4"/>
<accession>A0A0J7K5E4</accession>
<protein>
    <submittedName>
        <fullName evidence="2">Retrovirus-related pol polyprotein from transposon tnt 1-94</fullName>
    </submittedName>
</protein>
<dbReference type="PANTHER" id="PTHR11439:SF463">
    <property type="entry name" value="REVERSE TRANSCRIPTASE TY1_COPIA-TYPE DOMAIN-CONTAINING PROTEIN"/>
    <property type="match status" value="1"/>
</dbReference>
<organism evidence="2 3">
    <name type="scientific">Lasius niger</name>
    <name type="common">Black garden ant</name>
    <dbReference type="NCBI Taxonomy" id="67767"/>
    <lineage>
        <taxon>Eukaryota</taxon>
        <taxon>Metazoa</taxon>
        <taxon>Ecdysozoa</taxon>
        <taxon>Arthropoda</taxon>
        <taxon>Hexapoda</taxon>
        <taxon>Insecta</taxon>
        <taxon>Pterygota</taxon>
        <taxon>Neoptera</taxon>
        <taxon>Endopterygota</taxon>
        <taxon>Hymenoptera</taxon>
        <taxon>Apocrita</taxon>
        <taxon>Aculeata</taxon>
        <taxon>Formicoidea</taxon>
        <taxon>Formicidae</taxon>
        <taxon>Formicinae</taxon>
        <taxon>Lasius</taxon>
        <taxon>Lasius</taxon>
    </lineage>
</organism>
<name>A0A0J7K5E4_LASNI</name>
<dbReference type="Proteomes" id="UP000036403">
    <property type="component" value="Unassembled WGS sequence"/>
</dbReference>
<evidence type="ECO:0000313" key="2">
    <source>
        <dbReference type="EMBL" id="KMQ85557.1"/>
    </source>
</evidence>
<dbReference type="PaxDb" id="67767-A0A0J7K5E4"/>
<dbReference type="CDD" id="cd09272">
    <property type="entry name" value="RNase_HI_RT_Ty1"/>
    <property type="match status" value="1"/>
</dbReference>
<reference evidence="2 3" key="1">
    <citation type="submission" date="2015-04" db="EMBL/GenBank/DDBJ databases">
        <title>Lasius niger genome sequencing.</title>
        <authorList>
            <person name="Konorov E.A."/>
            <person name="Nikitin M.A."/>
            <person name="Kirill M.V."/>
            <person name="Chang P."/>
        </authorList>
    </citation>
    <scope>NUCLEOTIDE SEQUENCE [LARGE SCALE GENOMIC DNA]</scope>
    <source>
        <tissue evidence="2">Whole</tissue>
    </source>
</reference>
<evidence type="ECO:0000256" key="1">
    <source>
        <dbReference type="SAM" id="MobiDB-lite"/>
    </source>
</evidence>
<comment type="caution">
    <text evidence="2">The sequence shown here is derived from an EMBL/GenBank/DDBJ whole genome shotgun (WGS) entry which is preliminary data.</text>
</comment>